<proteinExistence type="predicted"/>
<evidence type="ECO:0008006" key="3">
    <source>
        <dbReference type="Google" id="ProtNLM"/>
    </source>
</evidence>
<keyword evidence="2" id="KW-1185">Reference proteome</keyword>
<protein>
    <recommendedName>
        <fullName evidence="3">Knr4/Smi1-like domain-containing protein</fullName>
    </recommendedName>
</protein>
<dbReference type="SUPFAM" id="SSF160631">
    <property type="entry name" value="SMI1/KNR4-like"/>
    <property type="match status" value="1"/>
</dbReference>
<dbReference type="OrthoDB" id="9805586at2"/>
<dbReference type="AlphaFoldDB" id="A0A1K1NWK2"/>
<dbReference type="InterPro" id="IPR037883">
    <property type="entry name" value="Knr4/Smi1-like_sf"/>
</dbReference>
<dbReference type="RefSeq" id="WP_072303101.1">
    <property type="nucleotide sequence ID" value="NZ_FPIY01000002.1"/>
</dbReference>
<sequence length="182" mass="21344">MTTKETFWERKNRLNDDFVVLGSVADPATVGQITAYEKSSGYVFSEDVKDFLVTFGTLLFEVKEEVWRRPKVYDVMPAWKFGYGFFVYGLSKDEETPAWMTFEEKNQEALEYKEKTLGQMFFKKTGNGYRAYTNNGVITIEHDKYDETDIEVFEGNIYDFLIAEIDKLEEDYLEYINEKSST</sequence>
<gene>
    <name evidence="1" type="ORF">SAMN05660313_01420</name>
</gene>
<evidence type="ECO:0000313" key="1">
    <source>
        <dbReference type="EMBL" id="SFW39679.1"/>
    </source>
</evidence>
<name>A0A1K1NWK2_9FLAO</name>
<evidence type="ECO:0000313" key="2">
    <source>
        <dbReference type="Proteomes" id="UP000183257"/>
    </source>
</evidence>
<dbReference type="EMBL" id="FPIY01000002">
    <property type="protein sequence ID" value="SFW39679.1"/>
    <property type="molecule type" value="Genomic_DNA"/>
</dbReference>
<dbReference type="Proteomes" id="UP000183257">
    <property type="component" value="Unassembled WGS sequence"/>
</dbReference>
<reference evidence="2" key="1">
    <citation type="submission" date="2016-11" db="EMBL/GenBank/DDBJ databases">
        <authorList>
            <person name="Varghese N."/>
            <person name="Submissions S."/>
        </authorList>
    </citation>
    <scope>NUCLEOTIDE SEQUENCE [LARGE SCALE GENOMIC DNA]</scope>
    <source>
        <strain evidence="2">DSM 24786</strain>
    </source>
</reference>
<organism evidence="1 2">
    <name type="scientific">Cellulophaga fucicola</name>
    <dbReference type="NCBI Taxonomy" id="76595"/>
    <lineage>
        <taxon>Bacteria</taxon>
        <taxon>Pseudomonadati</taxon>
        <taxon>Bacteroidota</taxon>
        <taxon>Flavobacteriia</taxon>
        <taxon>Flavobacteriales</taxon>
        <taxon>Flavobacteriaceae</taxon>
        <taxon>Cellulophaga</taxon>
    </lineage>
</organism>
<accession>A0A1K1NWK2</accession>
<dbReference type="STRING" id="76595.SAMN05660313_01420"/>